<accession>F9S1J4</accession>
<keyword evidence="4" id="KW-1185">Reference proteome</keyword>
<evidence type="ECO:0000259" key="2">
    <source>
        <dbReference type="Pfam" id="PF22666"/>
    </source>
</evidence>
<evidence type="ECO:0000256" key="1">
    <source>
        <dbReference type="ARBA" id="ARBA00022801"/>
    </source>
</evidence>
<comment type="caution">
    <text evidence="3">The sequence shown here is derived from an EMBL/GenBank/DDBJ whole genome shotgun (WGS) entry which is preliminary data.</text>
</comment>
<dbReference type="OrthoDB" id="5918442at2"/>
<reference evidence="3 4" key="1">
    <citation type="journal article" date="2012" name="Int. J. Syst. Evol. Microbiol.">
        <title>Vibrio caribbeanicus sp. nov., isolated from the marine sponge Scleritoderma cyanea.</title>
        <authorList>
            <person name="Hoffmann M."/>
            <person name="Monday S.R."/>
            <person name="Allard M.W."/>
            <person name="Strain E.A."/>
            <person name="Whittaker P."/>
            <person name="Naum M."/>
            <person name="McCarthy P.J."/>
            <person name="Lopez J.V."/>
            <person name="Fischer M."/>
            <person name="Brown E.W."/>
        </authorList>
    </citation>
    <scope>NUCLEOTIDE SEQUENCE [LARGE SCALE GENOMIC DNA]</scope>
    <source>
        <strain evidence="3 4">ATCC 700023</strain>
    </source>
</reference>
<organism evidence="3 4">
    <name type="scientific">Vibrio ichthyoenteri ATCC 700023</name>
    <dbReference type="NCBI Taxonomy" id="870968"/>
    <lineage>
        <taxon>Bacteria</taxon>
        <taxon>Pseudomonadati</taxon>
        <taxon>Pseudomonadota</taxon>
        <taxon>Gammaproteobacteria</taxon>
        <taxon>Vibrionales</taxon>
        <taxon>Vibrionaceae</taxon>
        <taxon>Vibrio</taxon>
    </lineage>
</organism>
<proteinExistence type="predicted"/>
<feature type="domain" description="Beta-mannosidase-like galactose-binding" evidence="2">
    <location>
        <begin position="39"/>
        <end position="135"/>
    </location>
</feature>
<dbReference type="Gene3D" id="2.60.120.260">
    <property type="entry name" value="Galactose-binding domain-like"/>
    <property type="match status" value="1"/>
</dbReference>
<sequence length="268" mass="31032">MELSLAGLWQLSPLTDLSIPQGDITFPNPLSHILPKSLSEQTIAAQEWHLMHDIEVDEAMLAFPAIDLIMAGVDYYAEVRINGVAVFDCDSTQARYKRDIRPYLQLGRNRFEILFLEQEEDWLVEEEEQPQDLCPLGQECYQQYDTRIGIWQEPYLQFIRHVRLEHISTEQIWHHGGGCEFLVNLYYKTYAMGLVSASVKFNGMTYQLPIDVRNNHISALFQIEAPIYNDPNQPDNGYLYQLEVSLDGQTQRFNVGLCEDLCVQHYPI</sequence>
<dbReference type="GO" id="GO:0004553">
    <property type="term" value="F:hydrolase activity, hydrolyzing O-glycosyl compounds"/>
    <property type="evidence" value="ECO:0007669"/>
    <property type="project" value="UniProtKB-ARBA"/>
</dbReference>
<evidence type="ECO:0000313" key="3">
    <source>
        <dbReference type="EMBL" id="EGU41700.1"/>
    </source>
</evidence>
<dbReference type="AlphaFoldDB" id="F9S1J4"/>
<name>F9S1J4_9VIBR</name>
<dbReference type="RefSeq" id="WP_006711963.1">
    <property type="nucleotide sequence ID" value="NZ_AFWF01000107.1"/>
</dbReference>
<evidence type="ECO:0000313" key="4">
    <source>
        <dbReference type="Proteomes" id="UP000004605"/>
    </source>
</evidence>
<dbReference type="InterPro" id="IPR008979">
    <property type="entry name" value="Galactose-bd-like_sf"/>
</dbReference>
<dbReference type="Pfam" id="PF22666">
    <property type="entry name" value="Glyco_hydro_2_N2"/>
    <property type="match status" value="1"/>
</dbReference>
<dbReference type="Proteomes" id="UP000004605">
    <property type="component" value="Unassembled WGS sequence"/>
</dbReference>
<dbReference type="SUPFAM" id="SSF49785">
    <property type="entry name" value="Galactose-binding domain-like"/>
    <property type="match status" value="1"/>
</dbReference>
<dbReference type="InterPro" id="IPR054593">
    <property type="entry name" value="Beta-mannosidase-like_N2"/>
</dbReference>
<gene>
    <name evidence="3" type="ORF">VII00023_16996</name>
</gene>
<keyword evidence="1" id="KW-0378">Hydrolase</keyword>
<protein>
    <recommendedName>
        <fullName evidence="2">Beta-mannosidase-like galactose-binding domain-containing protein</fullName>
    </recommendedName>
</protein>
<dbReference type="EMBL" id="AFWF01000107">
    <property type="protein sequence ID" value="EGU41700.1"/>
    <property type="molecule type" value="Genomic_DNA"/>
</dbReference>